<keyword evidence="2" id="KW-1185">Reference proteome</keyword>
<gene>
    <name evidence="1" type="ORF">ACFPYI_08660</name>
</gene>
<dbReference type="RefSeq" id="WP_247414294.1">
    <property type="nucleotide sequence ID" value="NZ_JALLGW010000001.1"/>
</dbReference>
<name>A0ABD5RLD4_9EURY</name>
<dbReference type="InterPro" id="IPR027417">
    <property type="entry name" value="P-loop_NTPase"/>
</dbReference>
<evidence type="ECO:0000313" key="1">
    <source>
        <dbReference type="EMBL" id="MFC5971397.1"/>
    </source>
</evidence>
<dbReference type="AlphaFoldDB" id="A0ABD5RLD4"/>
<evidence type="ECO:0000313" key="2">
    <source>
        <dbReference type="Proteomes" id="UP001596099"/>
    </source>
</evidence>
<dbReference type="Proteomes" id="UP001596099">
    <property type="component" value="Unassembled WGS sequence"/>
</dbReference>
<proteinExistence type="predicted"/>
<organism evidence="1 2">
    <name type="scientific">Halomarina salina</name>
    <dbReference type="NCBI Taxonomy" id="1872699"/>
    <lineage>
        <taxon>Archaea</taxon>
        <taxon>Methanobacteriati</taxon>
        <taxon>Methanobacteriota</taxon>
        <taxon>Stenosarchaea group</taxon>
        <taxon>Halobacteria</taxon>
        <taxon>Halobacteriales</taxon>
        <taxon>Natronomonadaceae</taxon>
        <taxon>Halomarina</taxon>
    </lineage>
</organism>
<accession>A0ABD5RLD4</accession>
<sequence>MIRSRSGRLRPTDAPTIVRERDTKRLVAQTDISPTGAENFVDHDDLREQVVKLELFCLLHQPIIELNDGGWKSLNQMSDSQQCTALLSITMIERDIPLIIDQPEDVLGNQSIFLEVVSLLRDINHDHEIITATHNANIPVLGDAEQIIVMRSNGQEGFFRPYGWIDDHVTKNQTRDFLEGSEQAFRGRDDKYRQSDTVASPSLVKRFGSSTRD</sequence>
<comment type="caution">
    <text evidence="1">The sequence shown here is derived from an EMBL/GenBank/DDBJ whole genome shotgun (WGS) entry which is preliminary data.</text>
</comment>
<evidence type="ECO:0008006" key="3">
    <source>
        <dbReference type="Google" id="ProtNLM"/>
    </source>
</evidence>
<dbReference type="EMBL" id="JBHSQH010000001">
    <property type="protein sequence ID" value="MFC5971397.1"/>
    <property type="molecule type" value="Genomic_DNA"/>
</dbReference>
<protein>
    <recommendedName>
        <fullName evidence="3">ATPase AAA-type core domain-containing protein</fullName>
    </recommendedName>
</protein>
<reference evidence="1 2" key="1">
    <citation type="journal article" date="2019" name="Int. J. Syst. Evol. Microbiol.">
        <title>The Global Catalogue of Microorganisms (GCM) 10K type strain sequencing project: providing services to taxonomists for standard genome sequencing and annotation.</title>
        <authorList>
            <consortium name="The Broad Institute Genomics Platform"/>
            <consortium name="The Broad Institute Genome Sequencing Center for Infectious Disease"/>
            <person name="Wu L."/>
            <person name="Ma J."/>
        </authorList>
    </citation>
    <scope>NUCLEOTIDE SEQUENCE [LARGE SCALE GENOMIC DNA]</scope>
    <source>
        <strain evidence="1 2">CGMCC 1.12543</strain>
    </source>
</reference>
<dbReference type="Gene3D" id="3.40.50.300">
    <property type="entry name" value="P-loop containing nucleotide triphosphate hydrolases"/>
    <property type="match status" value="1"/>
</dbReference>